<comment type="caution">
    <text evidence="1">The sequence shown here is derived from an EMBL/GenBank/DDBJ whole genome shotgun (WGS) entry which is preliminary data.</text>
</comment>
<dbReference type="AlphaFoldDB" id="A0A366H4S9"/>
<name>A0A366H4S9_9BACT</name>
<dbReference type="EMBL" id="QNRR01000015">
    <property type="protein sequence ID" value="RBP36919.1"/>
    <property type="molecule type" value="Genomic_DNA"/>
</dbReference>
<reference evidence="1 2" key="1">
    <citation type="submission" date="2018-06" db="EMBL/GenBank/DDBJ databases">
        <title>Genomic Encyclopedia of Type Strains, Phase IV (KMG-IV): sequencing the most valuable type-strain genomes for metagenomic binning, comparative biology and taxonomic classification.</title>
        <authorList>
            <person name="Goeker M."/>
        </authorList>
    </citation>
    <scope>NUCLEOTIDE SEQUENCE [LARGE SCALE GENOMIC DNA]</scope>
    <source>
        <strain evidence="1 2">DSM 25532</strain>
    </source>
</reference>
<keyword evidence="2" id="KW-1185">Reference proteome</keyword>
<proteinExistence type="predicted"/>
<evidence type="ECO:0000313" key="2">
    <source>
        <dbReference type="Proteomes" id="UP000253426"/>
    </source>
</evidence>
<gene>
    <name evidence="1" type="ORF">DES53_11560</name>
</gene>
<dbReference type="RefSeq" id="WP_170157487.1">
    <property type="nucleotide sequence ID" value="NZ_QNRR01000015.1"/>
</dbReference>
<protein>
    <submittedName>
        <fullName evidence="1">Uncharacterized protein</fullName>
    </submittedName>
</protein>
<accession>A0A366H4S9</accession>
<dbReference type="Proteomes" id="UP000253426">
    <property type="component" value="Unassembled WGS sequence"/>
</dbReference>
<sequence length="131" mass="14696">MNTPMHEYRGRHAPHQPCPQLHLHSPTLDAVIERLCLVNDVSCMHEAIRLVDAMRPPMAITTMGDLFAHVDAFEDENENEERDDGCEICGVRCSSTAHAPYPGLCVRCTAKVQHLQMQKRPPQQKGGGELR</sequence>
<organism evidence="1 2">
    <name type="scientific">Roseimicrobium gellanilyticum</name>
    <dbReference type="NCBI Taxonomy" id="748857"/>
    <lineage>
        <taxon>Bacteria</taxon>
        <taxon>Pseudomonadati</taxon>
        <taxon>Verrucomicrobiota</taxon>
        <taxon>Verrucomicrobiia</taxon>
        <taxon>Verrucomicrobiales</taxon>
        <taxon>Verrucomicrobiaceae</taxon>
        <taxon>Roseimicrobium</taxon>
    </lineage>
</organism>
<evidence type="ECO:0000313" key="1">
    <source>
        <dbReference type="EMBL" id="RBP36919.1"/>
    </source>
</evidence>